<accession>Q98A74</accession>
<gene>
    <name evidence="1" type="ordered locus">msl6121</name>
</gene>
<dbReference type="Proteomes" id="UP000000552">
    <property type="component" value="Chromosome"/>
</dbReference>
<evidence type="ECO:0000313" key="2">
    <source>
        <dbReference type="Proteomes" id="UP000000552"/>
    </source>
</evidence>
<protein>
    <submittedName>
        <fullName evidence="1">Msl6121 protein</fullName>
    </submittedName>
</protein>
<evidence type="ECO:0000313" key="1">
    <source>
        <dbReference type="EMBL" id="BAB52463.1"/>
    </source>
</evidence>
<dbReference type="HOGENOM" id="CLU_2919615_0_0_5"/>
<dbReference type="EMBL" id="BA000012">
    <property type="protein sequence ID" value="BAB52463.1"/>
    <property type="molecule type" value="Genomic_DNA"/>
</dbReference>
<sequence>MRQTARVAFLYSAERDRCICATEPGHWRASHRHEARLAMVSLRAICGFAVGGEELLLIRVV</sequence>
<dbReference type="KEGG" id="mlo:msl6121"/>
<dbReference type="AlphaFoldDB" id="Q98A74"/>
<organism evidence="1 2">
    <name type="scientific">Mesorhizobium japonicum (strain LMG 29417 / CECT 9101 / MAFF 303099)</name>
    <name type="common">Mesorhizobium loti (strain MAFF 303099)</name>
    <dbReference type="NCBI Taxonomy" id="266835"/>
    <lineage>
        <taxon>Bacteria</taxon>
        <taxon>Pseudomonadati</taxon>
        <taxon>Pseudomonadota</taxon>
        <taxon>Alphaproteobacteria</taxon>
        <taxon>Hyphomicrobiales</taxon>
        <taxon>Phyllobacteriaceae</taxon>
        <taxon>Mesorhizobium</taxon>
    </lineage>
</organism>
<name>Q98A74_RHILO</name>
<proteinExistence type="predicted"/>
<reference evidence="1 2" key="1">
    <citation type="journal article" date="2000" name="DNA Res.">
        <title>Complete genome structure of the nitrogen-fixing symbiotic bacterium Mesorhizobium loti.</title>
        <authorList>
            <person name="Kaneko T."/>
            <person name="Nakamura Y."/>
            <person name="Sato S."/>
            <person name="Asamizu E."/>
            <person name="Kato T."/>
            <person name="Sasamoto S."/>
            <person name="Watanabe A."/>
            <person name="Idesawa K."/>
            <person name="Ishikawa A."/>
            <person name="Kawashima K."/>
            <person name="Kimura T."/>
            <person name="Kishida Y."/>
            <person name="Kiyokawa C."/>
            <person name="Kohara M."/>
            <person name="Matsumoto M."/>
            <person name="Matsuno A."/>
            <person name="Mochizuki Y."/>
            <person name="Nakayama S."/>
            <person name="Nakazaki N."/>
            <person name="Shimpo S."/>
            <person name="Sugimoto M."/>
            <person name="Takeuchi C."/>
            <person name="Yamada M."/>
            <person name="Tabata S."/>
        </authorList>
    </citation>
    <scope>NUCLEOTIDE SEQUENCE [LARGE SCALE GENOMIC DNA]</scope>
    <source>
        <strain evidence="2">LMG 29417 / CECT 9101 / MAFF 303099</strain>
    </source>
</reference>